<protein>
    <submittedName>
        <fullName evidence="2">Uncharacterized protein</fullName>
    </submittedName>
</protein>
<reference evidence="2" key="1">
    <citation type="submission" date="2020-02" db="EMBL/GenBank/DDBJ databases">
        <authorList>
            <person name="Meier V. D."/>
        </authorList>
    </citation>
    <scope>NUCLEOTIDE SEQUENCE</scope>
    <source>
        <strain evidence="2">AVDCRST_MAG48</strain>
    </source>
</reference>
<feature type="region of interest" description="Disordered" evidence="1">
    <location>
        <begin position="1"/>
        <end position="46"/>
    </location>
</feature>
<feature type="compositionally biased region" description="Basic and acidic residues" evidence="1">
    <location>
        <begin position="14"/>
        <end position="29"/>
    </location>
</feature>
<dbReference type="EMBL" id="CADCTS010000160">
    <property type="protein sequence ID" value="CAA9298298.1"/>
    <property type="molecule type" value="Genomic_DNA"/>
</dbReference>
<feature type="compositionally biased region" description="Basic residues" evidence="1">
    <location>
        <begin position="1"/>
        <end position="13"/>
    </location>
</feature>
<feature type="non-terminal residue" evidence="2">
    <location>
        <position position="46"/>
    </location>
</feature>
<dbReference type="AlphaFoldDB" id="A0A6J4K8N5"/>
<gene>
    <name evidence="2" type="ORF">AVDCRST_MAG48-1104</name>
</gene>
<feature type="compositionally biased region" description="Basic residues" evidence="1">
    <location>
        <begin position="30"/>
        <end position="46"/>
    </location>
</feature>
<name>A0A6J4K8N5_9ACTN</name>
<sequence>GRGRRALPRRRHRPGGDHGHRGTRGDRHRPACRRRRGRSRSSRPSV</sequence>
<evidence type="ECO:0000256" key="1">
    <source>
        <dbReference type="SAM" id="MobiDB-lite"/>
    </source>
</evidence>
<evidence type="ECO:0000313" key="2">
    <source>
        <dbReference type="EMBL" id="CAA9298298.1"/>
    </source>
</evidence>
<feature type="non-terminal residue" evidence="2">
    <location>
        <position position="1"/>
    </location>
</feature>
<proteinExistence type="predicted"/>
<organism evidence="2">
    <name type="scientific">uncultured Friedmanniella sp</name>
    <dbReference type="NCBI Taxonomy" id="335381"/>
    <lineage>
        <taxon>Bacteria</taxon>
        <taxon>Bacillati</taxon>
        <taxon>Actinomycetota</taxon>
        <taxon>Actinomycetes</taxon>
        <taxon>Propionibacteriales</taxon>
        <taxon>Nocardioidaceae</taxon>
        <taxon>Friedmanniella</taxon>
        <taxon>environmental samples</taxon>
    </lineage>
</organism>
<accession>A0A6J4K8N5</accession>